<evidence type="ECO:0000256" key="1">
    <source>
        <dbReference type="ARBA" id="ARBA00004571"/>
    </source>
</evidence>
<dbReference type="SUPFAM" id="SSF56935">
    <property type="entry name" value="Porins"/>
    <property type="match status" value="1"/>
</dbReference>
<dbReference type="PANTHER" id="PTHR34501">
    <property type="entry name" value="PROTEIN YDDL-RELATED"/>
    <property type="match status" value="1"/>
</dbReference>
<evidence type="ECO:0000313" key="13">
    <source>
        <dbReference type="EMBL" id="SQH24045.1"/>
    </source>
</evidence>
<reference evidence="13 14" key="1">
    <citation type="submission" date="2018-06" db="EMBL/GenBank/DDBJ databases">
        <authorList>
            <consortium name="Pathogen Informatics"/>
            <person name="Doyle S."/>
        </authorList>
    </citation>
    <scope>NUCLEOTIDE SEQUENCE [LARGE SCALE GENOMIC DNA]</scope>
    <source>
        <strain evidence="13 14">NCTC10529</strain>
    </source>
</reference>
<evidence type="ECO:0000256" key="8">
    <source>
        <dbReference type="ARBA" id="ARBA00023114"/>
    </source>
</evidence>
<organism evidence="13 14">
    <name type="scientific">Kingella kingae</name>
    <dbReference type="NCBI Taxonomy" id="504"/>
    <lineage>
        <taxon>Bacteria</taxon>
        <taxon>Pseudomonadati</taxon>
        <taxon>Pseudomonadota</taxon>
        <taxon>Betaproteobacteria</taxon>
        <taxon>Neisseriales</taxon>
        <taxon>Neisseriaceae</taxon>
        <taxon>Kingella</taxon>
    </lineage>
</organism>
<evidence type="ECO:0000259" key="12">
    <source>
        <dbReference type="Pfam" id="PF13609"/>
    </source>
</evidence>
<evidence type="ECO:0000256" key="6">
    <source>
        <dbReference type="ARBA" id="ARBA00022729"/>
    </source>
</evidence>
<dbReference type="PANTHER" id="PTHR34501:SF9">
    <property type="entry name" value="MAJOR OUTER MEMBRANE PROTEIN P.IA"/>
    <property type="match status" value="1"/>
</dbReference>
<keyword evidence="4" id="KW-1134">Transmembrane beta strand</keyword>
<dbReference type="RefSeq" id="WP_003788234.1">
    <property type="nucleotide sequence ID" value="NZ_CP045141.1"/>
</dbReference>
<keyword evidence="6 11" id="KW-0732">Signal</keyword>
<dbReference type="InterPro" id="IPR033900">
    <property type="entry name" value="Gram_neg_porin_domain"/>
</dbReference>
<keyword evidence="3" id="KW-0813">Transport</keyword>
<dbReference type="PRINTS" id="PR00182">
    <property type="entry name" value="ECOLNEIPORIN"/>
</dbReference>
<dbReference type="GO" id="GO:0015288">
    <property type="term" value="F:porin activity"/>
    <property type="evidence" value="ECO:0007669"/>
    <property type="project" value="UniProtKB-KW"/>
</dbReference>
<evidence type="ECO:0000256" key="3">
    <source>
        <dbReference type="ARBA" id="ARBA00022448"/>
    </source>
</evidence>
<dbReference type="GO" id="GO:0034220">
    <property type="term" value="P:monoatomic ion transmembrane transport"/>
    <property type="evidence" value="ECO:0007669"/>
    <property type="project" value="InterPro"/>
</dbReference>
<gene>
    <name evidence="13" type="primary">porB_2</name>
    <name evidence="13" type="ORF">NCTC10529_00194</name>
</gene>
<dbReference type="PRINTS" id="PR00184">
    <property type="entry name" value="NEISSPPORIN"/>
</dbReference>
<dbReference type="EMBL" id="LS483426">
    <property type="protein sequence ID" value="SQH24045.1"/>
    <property type="molecule type" value="Genomic_DNA"/>
</dbReference>
<dbReference type="CDD" id="cd00342">
    <property type="entry name" value="gram_neg_porins"/>
    <property type="match status" value="1"/>
</dbReference>
<feature type="signal peptide" evidence="11">
    <location>
        <begin position="1"/>
        <end position="19"/>
    </location>
</feature>
<keyword evidence="5" id="KW-0812">Transmembrane</keyword>
<keyword evidence="8" id="KW-0626">Porin</keyword>
<keyword evidence="9" id="KW-0472">Membrane</keyword>
<dbReference type="InterPro" id="IPR001702">
    <property type="entry name" value="Porin_Gram-ve"/>
</dbReference>
<evidence type="ECO:0000313" key="14">
    <source>
        <dbReference type="Proteomes" id="UP000248598"/>
    </source>
</evidence>
<evidence type="ECO:0000256" key="11">
    <source>
        <dbReference type="SAM" id="SignalP"/>
    </source>
</evidence>
<sequence length="332" mass="34918">MKKTLIAVALATLSATSMADVILYGKIKGGVEVTKEKGESGTDTTIVDYGSRIGFKGHEELNAGLKAIWQLEQKVNIGGKSTGFGTRNSFIGLEGGFGRLTVGYQHNPVGDFAGNLDQWSYDSGAAGLSVFTRGTAINKRRVSAYYTSPDFGGFSLGAYVSPSDNNSTDDSDKAVYAASLRYKHASGFFADVLGGMAHKSAVNGKDGYQIVAQAGYDAAPWFAGVAYQTTRGVNLDDYADAYKSQEVAASFAYDVSDALKAKASAVYGFGFKNVDGAKLFNNGKYYQAVIGADYALSKRTVANAQVGAIRAKNAAGENKTVGTLSVGMGHAF</sequence>
<dbReference type="GeneID" id="93261520"/>
<feature type="domain" description="Porin" evidence="12">
    <location>
        <begin position="8"/>
        <end position="313"/>
    </location>
</feature>
<evidence type="ECO:0000256" key="4">
    <source>
        <dbReference type="ARBA" id="ARBA00022452"/>
    </source>
</evidence>
<evidence type="ECO:0000256" key="10">
    <source>
        <dbReference type="ARBA" id="ARBA00023237"/>
    </source>
</evidence>
<evidence type="ECO:0000256" key="9">
    <source>
        <dbReference type="ARBA" id="ARBA00023136"/>
    </source>
</evidence>
<proteinExistence type="predicted"/>
<dbReference type="InterPro" id="IPR023614">
    <property type="entry name" value="Porin_dom_sf"/>
</dbReference>
<dbReference type="GO" id="GO:0009279">
    <property type="term" value="C:cell outer membrane"/>
    <property type="evidence" value="ECO:0007669"/>
    <property type="project" value="UniProtKB-SubCell"/>
</dbReference>
<dbReference type="AlphaFoldDB" id="A0AAX2J0L4"/>
<evidence type="ECO:0000256" key="5">
    <source>
        <dbReference type="ARBA" id="ARBA00022692"/>
    </source>
</evidence>
<comment type="subcellular location">
    <subcellularLocation>
        <location evidence="1">Cell outer membrane</location>
        <topology evidence="1">Multi-pass membrane protein</topology>
    </subcellularLocation>
</comment>
<evidence type="ECO:0000256" key="7">
    <source>
        <dbReference type="ARBA" id="ARBA00023065"/>
    </source>
</evidence>
<comment type="subunit">
    <text evidence="2">Homotrimer.</text>
</comment>
<keyword evidence="7" id="KW-0406">Ion transport</keyword>
<keyword evidence="10" id="KW-0998">Cell outer membrane</keyword>
<dbReference type="Proteomes" id="UP000248598">
    <property type="component" value="Chromosome 1"/>
</dbReference>
<dbReference type="InterPro" id="IPR002299">
    <property type="entry name" value="Porin_Neis"/>
</dbReference>
<accession>A0AAX2J0L4</accession>
<protein>
    <submittedName>
        <fullName evidence="13">Porin</fullName>
    </submittedName>
</protein>
<dbReference type="Gene3D" id="2.40.160.10">
    <property type="entry name" value="Porin"/>
    <property type="match status" value="1"/>
</dbReference>
<name>A0AAX2J0L4_KINKI</name>
<dbReference type="InterPro" id="IPR050298">
    <property type="entry name" value="Gram-neg_bact_OMP"/>
</dbReference>
<dbReference type="Pfam" id="PF13609">
    <property type="entry name" value="Porin_4"/>
    <property type="match status" value="1"/>
</dbReference>
<feature type="chain" id="PRO_5043948629" evidence="11">
    <location>
        <begin position="20"/>
        <end position="332"/>
    </location>
</feature>
<dbReference type="GO" id="GO:0046930">
    <property type="term" value="C:pore complex"/>
    <property type="evidence" value="ECO:0007669"/>
    <property type="project" value="UniProtKB-KW"/>
</dbReference>
<evidence type="ECO:0000256" key="2">
    <source>
        <dbReference type="ARBA" id="ARBA00011233"/>
    </source>
</evidence>